<dbReference type="WBParaSite" id="EVEC_0000689901-mRNA-1">
    <property type="protein sequence ID" value="EVEC_0000689901-mRNA-1"/>
    <property type="gene ID" value="EVEC_0000689901"/>
</dbReference>
<accession>A0A0N4V925</accession>
<keyword evidence="2" id="KW-1185">Reference proteome</keyword>
<evidence type="ECO:0000313" key="3">
    <source>
        <dbReference type="WBParaSite" id="EVEC_0000689901-mRNA-1"/>
    </source>
</evidence>
<sequence>MFNFLNPYNLHKCIFLRTINASQKQCGDFAKLLEYNPNLRQPYLCKAMQDTADKLSMAPSYTISTDRMIATCRNTQLSVECRMQELYAKFEVCKNSEHDTGNCRRFYKMFRRVKLLNWGKIDDFLRCYNPPALLFESKIRKRDTGKCRNVQNIFADSRLNRNVFSNIIDRQAHKCRLINCPERIARELETLALSTHVIDWQRKLNPLTKAKSIYAVLMSCSSDLNCAKALQCIKHRKLCRWGNVHEFLNCFEYETATLPH</sequence>
<evidence type="ECO:0000313" key="2">
    <source>
        <dbReference type="Proteomes" id="UP000274131"/>
    </source>
</evidence>
<dbReference type="AlphaFoldDB" id="A0A0N4V925"/>
<protein>
    <submittedName>
        <fullName evidence="3">Mitochondrial inner membrane protease ATP23</fullName>
    </submittedName>
</protein>
<reference evidence="3" key="1">
    <citation type="submission" date="2017-02" db="UniProtKB">
        <authorList>
            <consortium name="WormBaseParasite"/>
        </authorList>
    </citation>
    <scope>IDENTIFICATION</scope>
</reference>
<organism evidence="3">
    <name type="scientific">Enterobius vermicularis</name>
    <name type="common">Human pinworm</name>
    <dbReference type="NCBI Taxonomy" id="51028"/>
    <lineage>
        <taxon>Eukaryota</taxon>
        <taxon>Metazoa</taxon>
        <taxon>Ecdysozoa</taxon>
        <taxon>Nematoda</taxon>
        <taxon>Chromadorea</taxon>
        <taxon>Rhabditida</taxon>
        <taxon>Spirurina</taxon>
        <taxon>Oxyuridomorpha</taxon>
        <taxon>Oxyuroidea</taxon>
        <taxon>Oxyuridae</taxon>
        <taxon>Enterobius</taxon>
    </lineage>
</organism>
<dbReference type="Proteomes" id="UP000274131">
    <property type="component" value="Unassembled WGS sequence"/>
</dbReference>
<dbReference type="EMBL" id="UXUI01008514">
    <property type="protein sequence ID" value="VDD91696.1"/>
    <property type="molecule type" value="Genomic_DNA"/>
</dbReference>
<name>A0A0N4V925_ENTVE</name>
<reference evidence="1 2" key="2">
    <citation type="submission" date="2018-10" db="EMBL/GenBank/DDBJ databases">
        <authorList>
            <consortium name="Pathogen Informatics"/>
        </authorList>
    </citation>
    <scope>NUCLEOTIDE SEQUENCE [LARGE SCALE GENOMIC DNA]</scope>
</reference>
<evidence type="ECO:0000313" key="1">
    <source>
        <dbReference type="EMBL" id="VDD91696.1"/>
    </source>
</evidence>
<gene>
    <name evidence="1" type="ORF">EVEC_LOCUS6447</name>
</gene>
<proteinExistence type="predicted"/>